<dbReference type="InterPro" id="IPR012910">
    <property type="entry name" value="Plug_dom"/>
</dbReference>
<dbReference type="InterPro" id="IPR023996">
    <property type="entry name" value="TonB-dep_OMP_SusC/RagA"/>
</dbReference>
<dbReference type="GO" id="GO:0009279">
    <property type="term" value="C:cell outer membrane"/>
    <property type="evidence" value="ECO:0007669"/>
    <property type="project" value="UniProtKB-SubCell"/>
</dbReference>
<dbReference type="InterPro" id="IPR011662">
    <property type="entry name" value="Secretin/TonB_short_N"/>
</dbReference>
<evidence type="ECO:0000256" key="1">
    <source>
        <dbReference type="ARBA" id="ARBA00004571"/>
    </source>
</evidence>
<dbReference type="InterPro" id="IPR008969">
    <property type="entry name" value="CarboxyPept-like_regulatory"/>
</dbReference>
<dbReference type="InterPro" id="IPR036942">
    <property type="entry name" value="Beta-barrel_TonB_sf"/>
</dbReference>
<dbReference type="PROSITE" id="PS52016">
    <property type="entry name" value="TONB_DEPENDENT_REC_3"/>
    <property type="match status" value="1"/>
</dbReference>
<reference evidence="10 11" key="1">
    <citation type="submission" date="2019-12" db="EMBL/GenBank/DDBJ databases">
        <title>Chitinophaga sp. strain ysch24 (GDMCC 1.1355), whole genome shotgun sequence.</title>
        <authorList>
            <person name="Zhang X."/>
        </authorList>
    </citation>
    <scope>NUCLEOTIDE SEQUENCE [LARGE SCALE GENOMIC DNA]</scope>
    <source>
        <strain evidence="11">ysch24</strain>
    </source>
</reference>
<gene>
    <name evidence="10" type="ORF">GO493_18895</name>
</gene>
<evidence type="ECO:0000313" key="11">
    <source>
        <dbReference type="Proteomes" id="UP000461730"/>
    </source>
</evidence>
<comment type="caution">
    <text evidence="10">The sequence shown here is derived from an EMBL/GenBank/DDBJ whole genome shotgun (WGS) entry which is preliminary data.</text>
</comment>
<evidence type="ECO:0000256" key="3">
    <source>
        <dbReference type="ARBA" id="ARBA00022452"/>
    </source>
</evidence>
<feature type="domain" description="TonB-dependent receptor plug" evidence="9">
    <location>
        <begin position="250"/>
        <end position="386"/>
    </location>
</feature>
<dbReference type="AlphaFoldDB" id="A0A7K1U7L7"/>
<evidence type="ECO:0000259" key="8">
    <source>
        <dbReference type="Pfam" id="PF07660"/>
    </source>
</evidence>
<accession>A0A7K1U7L7</accession>
<keyword evidence="11" id="KW-1185">Reference proteome</keyword>
<sequence length="1218" mass="134004">MQIKAYCGPVSINGGKGPLLSTKIVLVMKLTTILLLGAFIHLSAATKAQLVSYSAKSARLEKVFDVIKQQTGYVFFYDDADLKTAQPVNVQWHGTELRNALSELLRNQPFTWNIQGKTIVVTRTVSAQPIFPMEFRGKGPVTGTITSQSGQPLIGATITAKGKSVSAFTDAAGRFTINASPEDILIISHIGYARIEVQASKLTELSTGKSMTSGGGRFTRLASGDFMVELTPAVTSLDETVITGYQVLRKSSVAGSVSSIKASELYLNGINTIEQSLQGKLPGVVVTNSSGLTGVRQRTRVRGTSTLLGSQEPIWVVDGIVQEDPLPFKASTLNLLGEVSRDNFDYIRDFVGNSIGWLNPNDIEDITVLKDASATAIYGVRAANGVIVISTKKGQPGPATVNYSLNTSITEKVNYNRLEMMNSKQRVAVSKEIYERGLVSNSVNNNVGYAGALSQYLNKSITAEEFDRRVARMETVNTDWFDILFRAPVSVNHNLSISGGSGTTRYYASFGYNTANGTAKGNDSKGYSGNINITSRLSSKLNTSLRLSATNKTTNGFYIVDPYGYASKVNRALEAYTEEGALSYYINSSGFLYNFINERDNTNLRTNTLSANASMDVTYEIAPGLRFQTLFGLNSNNTVGESYATERTEYIAKIRNYDYGAAKPTDQLYINSKLPVGGEFNENNNRNLTWNWRNNLSYSRVFAQKHALTAMIGQEVSSSRAKGFSSRTLGYLHYRGKAFATLPLTYLSTNVANPLLLEMPHVYTDALVNNVGLYATANYVYDNRYALNVSVRSDASNRFGQFTGEKFNPVWAAGLRWNVAREKWFERNAWLSDLSLRSSFGYQRNIVAGVSPDLILRIPTTPASAVVDQFTGESMLTLSKLPYADLRWEKNTSVNLGIDLSLFQGRVQTTVEYYWKKGRDLITSLTVPVEYGVESMPINGGSMLNRGLDVSATFVPVRTRDFTWSVGINSSKNFNQINHTGTQITTWKTAVAGAYYKEGYPVTGFWAFDFKGVNPANGLPVIDLSVAKDADSTNDPTSYMRYMGKLDPDFTAGLGMSFRYKRFTMSTSLYLQVGGKRFLTPAYALSPLLPREYENLSTELLQRWTPANTSAKFPGLPDNRVANTVLPSGRAYNVYEMYNYSTARVVDASMLQCNSLLLAYSFPELLVKKLGCRNLSLSGGVSQLFSIVSKDFKGRDAEVATGSQPRTRSYTLSAYVSF</sequence>
<evidence type="ECO:0000313" key="10">
    <source>
        <dbReference type="EMBL" id="MVT10348.1"/>
    </source>
</evidence>
<dbReference type="InterPro" id="IPR037066">
    <property type="entry name" value="Plug_dom_sf"/>
</dbReference>
<dbReference type="Gene3D" id="2.170.130.10">
    <property type="entry name" value="TonB-dependent receptor, plug domain"/>
    <property type="match status" value="1"/>
</dbReference>
<dbReference type="SUPFAM" id="SSF49464">
    <property type="entry name" value="Carboxypeptidase regulatory domain-like"/>
    <property type="match status" value="1"/>
</dbReference>
<evidence type="ECO:0000259" key="9">
    <source>
        <dbReference type="Pfam" id="PF07715"/>
    </source>
</evidence>
<evidence type="ECO:0000256" key="7">
    <source>
        <dbReference type="PROSITE-ProRule" id="PRU01360"/>
    </source>
</evidence>
<dbReference type="InterPro" id="IPR023997">
    <property type="entry name" value="TonB-dep_OMP_SusC/RagA_CS"/>
</dbReference>
<evidence type="ECO:0000256" key="2">
    <source>
        <dbReference type="ARBA" id="ARBA00022448"/>
    </source>
</evidence>
<evidence type="ECO:0000256" key="4">
    <source>
        <dbReference type="ARBA" id="ARBA00022692"/>
    </source>
</evidence>
<dbReference type="Gene3D" id="2.40.170.20">
    <property type="entry name" value="TonB-dependent receptor, beta-barrel domain"/>
    <property type="match status" value="1"/>
</dbReference>
<dbReference type="Pfam" id="PF07715">
    <property type="entry name" value="Plug"/>
    <property type="match status" value="1"/>
</dbReference>
<dbReference type="Gene3D" id="2.60.40.1120">
    <property type="entry name" value="Carboxypeptidase-like, regulatory domain"/>
    <property type="match status" value="1"/>
</dbReference>
<proteinExistence type="inferred from homology"/>
<name>A0A7K1U7L7_9BACT</name>
<dbReference type="EMBL" id="WRXN01000008">
    <property type="protein sequence ID" value="MVT10348.1"/>
    <property type="molecule type" value="Genomic_DNA"/>
</dbReference>
<dbReference type="InterPro" id="IPR039426">
    <property type="entry name" value="TonB-dep_rcpt-like"/>
</dbReference>
<protein>
    <submittedName>
        <fullName evidence="10">SusC/RagA family TonB-linked outer membrane protein</fullName>
    </submittedName>
</protein>
<organism evidence="10 11">
    <name type="scientific">Chitinophaga tropicalis</name>
    <dbReference type="NCBI Taxonomy" id="2683588"/>
    <lineage>
        <taxon>Bacteria</taxon>
        <taxon>Pseudomonadati</taxon>
        <taxon>Bacteroidota</taxon>
        <taxon>Chitinophagia</taxon>
        <taxon>Chitinophagales</taxon>
        <taxon>Chitinophagaceae</taxon>
        <taxon>Chitinophaga</taxon>
    </lineage>
</organism>
<keyword evidence="4 7" id="KW-0812">Transmembrane</keyword>
<keyword evidence="2 7" id="KW-0813">Transport</keyword>
<keyword evidence="6 7" id="KW-0998">Cell outer membrane</keyword>
<dbReference type="Pfam" id="PF13715">
    <property type="entry name" value="CarbopepD_reg_2"/>
    <property type="match status" value="1"/>
</dbReference>
<dbReference type="NCBIfam" id="TIGR04056">
    <property type="entry name" value="OMP_RagA_SusC"/>
    <property type="match status" value="1"/>
</dbReference>
<keyword evidence="3 7" id="KW-1134">Transmembrane beta strand</keyword>
<dbReference type="SUPFAM" id="SSF56935">
    <property type="entry name" value="Porins"/>
    <property type="match status" value="1"/>
</dbReference>
<comment type="similarity">
    <text evidence="7">Belongs to the TonB-dependent receptor family.</text>
</comment>
<dbReference type="Proteomes" id="UP000461730">
    <property type="component" value="Unassembled WGS sequence"/>
</dbReference>
<evidence type="ECO:0000256" key="6">
    <source>
        <dbReference type="ARBA" id="ARBA00023237"/>
    </source>
</evidence>
<keyword evidence="5 7" id="KW-0472">Membrane</keyword>
<dbReference type="Pfam" id="PF07660">
    <property type="entry name" value="STN"/>
    <property type="match status" value="1"/>
</dbReference>
<feature type="domain" description="Secretin/TonB short N-terminal" evidence="8">
    <location>
        <begin position="73"/>
        <end position="123"/>
    </location>
</feature>
<evidence type="ECO:0000256" key="5">
    <source>
        <dbReference type="ARBA" id="ARBA00023136"/>
    </source>
</evidence>
<comment type="subcellular location">
    <subcellularLocation>
        <location evidence="1 7">Cell outer membrane</location>
        <topology evidence="1 7">Multi-pass membrane protein</topology>
    </subcellularLocation>
</comment>
<dbReference type="NCBIfam" id="TIGR04057">
    <property type="entry name" value="SusC_RagA_signa"/>
    <property type="match status" value="1"/>
</dbReference>